<gene>
    <name evidence="1" type="ORF">AWB74_07335</name>
</gene>
<sequence>MLELEDGLSLNRVVNGLAHKLLIFRRNEIPQPGLLGLRHIFERAATFQLTKGQALVWRRESSTNRASSVSSRLGPNDGTMFANTWKAC</sequence>
<dbReference type="AlphaFoldDB" id="A0A158KY25"/>
<keyword evidence="2" id="KW-1185">Reference proteome</keyword>
<dbReference type="Proteomes" id="UP000055019">
    <property type="component" value="Unassembled WGS sequence"/>
</dbReference>
<protein>
    <submittedName>
        <fullName evidence="1">Uncharacterized protein</fullName>
    </submittedName>
</protein>
<comment type="caution">
    <text evidence="1">The sequence shown here is derived from an EMBL/GenBank/DDBJ whole genome shotgun (WGS) entry which is preliminary data.</text>
</comment>
<evidence type="ECO:0000313" key="2">
    <source>
        <dbReference type="Proteomes" id="UP000055019"/>
    </source>
</evidence>
<evidence type="ECO:0000313" key="1">
    <source>
        <dbReference type="EMBL" id="SAL85520.1"/>
    </source>
</evidence>
<accession>A0A158KY25</accession>
<organism evidence="1 2">
    <name type="scientific">Caballeronia arvi</name>
    <dbReference type="NCBI Taxonomy" id="1777135"/>
    <lineage>
        <taxon>Bacteria</taxon>
        <taxon>Pseudomonadati</taxon>
        <taxon>Pseudomonadota</taxon>
        <taxon>Betaproteobacteria</taxon>
        <taxon>Burkholderiales</taxon>
        <taxon>Burkholderiaceae</taxon>
        <taxon>Caballeronia</taxon>
    </lineage>
</organism>
<name>A0A158KY25_9BURK</name>
<proteinExistence type="predicted"/>
<reference evidence="1" key="1">
    <citation type="submission" date="2016-01" db="EMBL/GenBank/DDBJ databases">
        <authorList>
            <person name="Peeters C."/>
        </authorList>
    </citation>
    <scope>NUCLEOTIDE SEQUENCE [LARGE SCALE GENOMIC DNA]</scope>
    <source>
        <strain evidence="1">LMG 29317</strain>
    </source>
</reference>
<dbReference type="EMBL" id="FCOM02000061">
    <property type="protein sequence ID" value="SAL85520.1"/>
    <property type="molecule type" value="Genomic_DNA"/>
</dbReference>